<dbReference type="PANTHER" id="PTHR12875:SF0">
    <property type="entry name" value="GOLGI TO ER TRAFFIC PROTEIN 4 HOMOLOG"/>
    <property type="match status" value="1"/>
</dbReference>
<dbReference type="InterPro" id="IPR011990">
    <property type="entry name" value="TPR-like_helical_dom_sf"/>
</dbReference>
<dbReference type="Pfam" id="PF04190">
    <property type="entry name" value="GET4"/>
    <property type="match status" value="1"/>
</dbReference>
<dbReference type="GO" id="GO:0045048">
    <property type="term" value="P:protein insertion into ER membrane"/>
    <property type="evidence" value="ECO:0007669"/>
    <property type="project" value="InterPro"/>
</dbReference>
<sequence>MKYLGQNRYGELLDLLYEGATTLLTHNQQHSGTDLSVLFIEVLEKSQQGVSEEILMKLGR</sequence>
<organism evidence="2">
    <name type="scientific">Darwinula stevensoni</name>
    <dbReference type="NCBI Taxonomy" id="69355"/>
    <lineage>
        <taxon>Eukaryota</taxon>
        <taxon>Metazoa</taxon>
        <taxon>Ecdysozoa</taxon>
        <taxon>Arthropoda</taxon>
        <taxon>Crustacea</taxon>
        <taxon>Oligostraca</taxon>
        <taxon>Ostracoda</taxon>
        <taxon>Podocopa</taxon>
        <taxon>Podocopida</taxon>
        <taxon>Darwinulocopina</taxon>
        <taxon>Darwinuloidea</taxon>
        <taxon>Darwinulidae</taxon>
        <taxon>Darwinula</taxon>
    </lineage>
</organism>
<accession>A0A7R8X201</accession>
<dbReference type="Gene3D" id="1.25.40.10">
    <property type="entry name" value="Tetratricopeptide repeat domain"/>
    <property type="match status" value="1"/>
</dbReference>
<evidence type="ECO:0000256" key="1">
    <source>
        <dbReference type="ARBA" id="ARBA00005351"/>
    </source>
</evidence>
<dbReference type="EMBL" id="LR899637">
    <property type="protein sequence ID" value="CAD7241309.1"/>
    <property type="molecule type" value="Genomic_DNA"/>
</dbReference>
<dbReference type="OrthoDB" id="10252405at2759"/>
<proteinExistence type="inferred from homology"/>
<evidence type="ECO:0000313" key="3">
    <source>
        <dbReference type="Proteomes" id="UP000677054"/>
    </source>
</evidence>
<dbReference type="PANTHER" id="PTHR12875">
    <property type="entry name" value="GOLGI TO ER TRAFFIC PROTEIN 4 HOMOLOG"/>
    <property type="match status" value="1"/>
</dbReference>
<dbReference type="Proteomes" id="UP000677054">
    <property type="component" value="Unassembled WGS sequence"/>
</dbReference>
<evidence type="ECO:0000313" key="2">
    <source>
        <dbReference type="EMBL" id="CAD7241309.1"/>
    </source>
</evidence>
<dbReference type="AlphaFoldDB" id="A0A7R8X201"/>
<dbReference type="GO" id="GO:0071818">
    <property type="term" value="C:BAT3 complex"/>
    <property type="evidence" value="ECO:0007669"/>
    <property type="project" value="TreeGrafter"/>
</dbReference>
<dbReference type="InterPro" id="IPR007317">
    <property type="entry name" value="GET4"/>
</dbReference>
<reference evidence="2" key="1">
    <citation type="submission" date="2020-11" db="EMBL/GenBank/DDBJ databases">
        <authorList>
            <person name="Tran Van P."/>
        </authorList>
    </citation>
    <scope>NUCLEOTIDE SEQUENCE</scope>
</reference>
<name>A0A7R8X201_9CRUS</name>
<comment type="similarity">
    <text evidence="1">Belongs to the GET4 family.</text>
</comment>
<protein>
    <submittedName>
        <fullName evidence="2">Uncharacterized protein</fullName>
    </submittedName>
</protein>
<dbReference type="EMBL" id="CAJPEV010000120">
    <property type="protein sequence ID" value="CAG0880911.1"/>
    <property type="molecule type" value="Genomic_DNA"/>
</dbReference>
<gene>
    <name evidence="2" type="ORF">DSTB1V02_LOCUS1309</name>
</gene>
<keyword evidence="3" id="KW-1185">Reference proteome</keyword>